<keyword evidence="1" id="KW-0472">Membrane</keyword>
<comment type="caution">
    <text evidence="3">The sequence shown here is derived from an EMBL/GenBank/DDBJ whole genome shotgun (WGS) entry which is preliminary data.</text>
</comment>
<name>A0A9N9F084_9GLOM</name>
<organism evidence="3 4">
    <name type="scientific">Diversispora eburnea</name>
    <dbReference type="NCBI Taxonomy" id="1213867"/>
    <lineage>
        <taxon>Eukaryota</taxon>
        <taxon>Fungi</taxon>
        <taxon>Fungi incertae sedis</taxon>
        <taxon>Mucoromycota</taxon>
        <taxon>Glomeromycotina</taxon>
        <taxon>Glomeromycetes</taxon>
        <taxon>Diversisporales</taxon>
        <taxon>Diversisporaceae</taxon>
        <taxon>Diversispora</taxon>
    </lineage>
</organism>
<keyword evidence="1" id="KW-0812">Transmembrane</keyword>
<evidence type="ECO:0000256" key="1">
    <source>
        <dbReference type="SAM" id="Phobius"/>
    </source>
</evidence>
<accession>A0A9N9F084</accession>
<reference evidence="3" key="1">
    <citation type="submission" date="2021-06" db="EMBL/GenBank/DDBJ databases">
        <authorList>
            <person name="Kallberg Y."/>
            <person name="Tangrot J."/>
            <person name="Rosling A."/>
        </authorList>
    </citation>
    <scope>NUCLEOTIDE SEQUENCE</scope>
    <source>
        <strain evidence="3">AZ414A</strain>
    </source>
</reference>
<feature type="transmembrane region" description="Helical" evidence="1">
    <location>
        <begin position="112"/>
        <end position="134"/>
    </location>
</feature>
<evidence type="ECO:0000259" key="2">
    <source>
        <dbReference type="Pfam" id="PF24535"/>
    </source>
</evidence>
<protein>
    <submittedName>
        <fullName evidence="3">11631_t:CDS:1</fullName>
    </submittedName>
</protein>
<dbReference type="EMBL" id="CAJVPK010000368">
    <property type="protein sequence ID" value="CAG8500701.1"/>
    <property type="molecule type" value="Genomic_DNA"/>
</dbReference>
<evidence type="ECO:0000313" key="3">
    <source>
        <dbReference type="EMBL" id="CAG8500701.1"/>
    </source>
</evidence>
<proteinExistence type="predicted"/>
<dbReference type="InterPro" id="IPR056019">
    <property type="entry name" value="DUF7598"/>
</dbReference>
<dbReference type="Pfam" id="PF24535">
    <property type="entry name" value="DUF7598"/>
    <property type="match status" value="1"/>
</dbReference>
<evidence type="ECO:0000313" key="4">
    <source>
        <dbReference type="Proteomes" id="UP000789706"/>
    </source>
</evidence>
<feature type="transmembrane region" description="Helical" evidence="1">
    <location>
        <begin position="12"/>
        <end position="32"/>
    </location>
</feature>
<dbReference type="OrthoDB" id="5327148at2759"/>
<gene>
    <name evidence="3" type="ORF">DEBURN_LOCUS4661</name>
</gene>
<sequence>MADPVWISLNLLRLLSIISLMLVIATCIIVNVKGFSGIGQSNTIFQFMNRIVIAIEALVLILSEIGWPRKIYNWFPMLDDSHSWTFFGFLQIIGINSTEFLGYSLFTFIIVPGWFIFIIGIIYVCLGTFGGVSLKQRRQVGISSEKSRPPDYTV</sequence>
<dbReference type="AlphaFoldDB" id="A0A9N9F084"/>
<dbReference type="Proteomes" id="UP000789706">
    <property type="component" value="Unassembled WGS sequence"/>
</dbReference>
<feature type="transmembrane region" description="Helical" evidence="1">
    <location>
        <begin position="44"/>
        <end position="63"/>
    </location>
</feature>
<keyword evidence="4" id="KW-1185">Reference proteome</keyword>
<feature type="domain" description="DUF7598" evidence="2">
    <location>
        <begin position="6"/>
        <end position="127"/>
    </location>
</feature>
<keyword evidence="1" id="KW-1133">Transmembrane helix</keyword>